<accession>A0A2A2SEN9</accession>
<evidence type="ECO:0000313" key="1">
    <source>
        <dbReference type="EMBL" id="PAX07726.1"/>
    </source>
</evidence>
<evidence type="ECO:0000313" key="2">
    <source>
        <dbReference type="Proteomes" id="UP000218151"/>
    </source>
</evidence>
<dbReference type="AlphaFoldDB" id="A0A2A2SEN9"/>
<organism evidence="1 2">
    <name type="scientific">Sphingomonas lenta</name>
    <dbReference type="NCBI Taxonomy" id="1141887"/>
    <lineage>
        <taxon>Bacteria</taxon>
        <taxon>Pseudomonadati</taxon>
        <taxon>Pseudomonadota</taxon>
        <taxon>Alphaproteobacteria</taxon>
        <taxon>Sphingomonadales</taxon>
        <taxon>Sphingomonadaceae</taxon>
        <taxon>Sphingomonas</taxon>
    </lineage>
</organism>
<gene>
    <name evidence="1" type="ORF">CKY28_08795</name>
</gene>
<dbReference type="Proteomes" id="UP000218151">
    <property type="component" value="Unassembled WGS sequence"/>
</dbReference>
<keyword evidence="2" id="KW-1185">Reference proteome</keyword>
<dbReference type="EMBL" id="NSLI01000003">
    <property type="protein sequence ID" value="PAX07726.1"/>
    <property type="molecule type" value="Genomic_DNA"/>
</dbReference>
<sequence length="208" mass="21518">MSAADDLVTLFGGRRPAGGVLQNCRMEAGGGDFYGEEAILERCRAVPVELVVAVPVSGPRGIALFGDGVAVVADLYGERIGRIWVVGATGPAEPEPAVAVPFDPDLAQARGGVSVDAADHPDVDEALLDRLASTGMRLVEEASADGPAYRVRAFLIRAWGEGSRGAGLFALHRLGPGPVRTSGFGYAAVLVDGAEEHIVRDGADRTTA</sequence>
<name>A0A2A2SEN9_9SPHN</name>
<proteinExistence type="predicted"/>
<comment type="caution">
    <text evidence="1">The sequence shown here is derived from an EMBL/GenBank/DDBJ whole genome shotgun (WGS) entry which is preliminary data.</text>
</comment>
<dbReference type="RefSeq" id="WP_095997969.1">
    <property type="nucleotide sequence ID" value="NZ_NSLI01000003.1"/>
</dbReference>
<reference evidence="2" key="1">
    <citation type="submission" date="2017-09" db="EMBL/GenBank/DDBJ databases">
        <authorList>
            <person name="Feng G."/>
            <person name="Zhu H."/>
        </authorList>
    </citation>
    <scope>NUCLEOTIDE SEQUENCE [LARGE SCALE GENOMIC DNA]</scope>
    <source>
        <strain evidence="2">1PNM-20</strain>
    </source>
</reference>
<protein>
    <submittedName>
        <fullName evidence="1">Uncharacterized protein</fullName>
    </submittedName>
</protein>